<dbReference type="InterPro" id="IPR001680">
    <property type="entry name" value="WD40_rpt"/>
</dbReference>
<dbReference type="OrthoDB" id="10251741at2759"/>
<dbReference type="SMART" id="SM00320">
    <property type="entry name" value="WD40"/>
    <property type="match status" value="3"/>
</dbReference>
<dbReference type="STRING" id="597456.A0A0L7R146"/>
<dbReference type="PANTHER" id="PTHR47822:SF2">
    <property type="entry name" value="F-BOX AND WD-40 DOMAIN PROTEIN 7"/>
    <property type="match status" value="1"/>
</dbReference>
<dbReference type="PROSITE" id="PS50294">
    <property type="entry name" value="WD_REPEATS_REGION"/>
    <property type="match status" value="1"/>
</dbReference>
<dbReference type="Pfam" id="PF00400">
    <property type="entry name" value="WD40"/>
    <property type="match status" value="1"/>
</dbReference>
<dbReference type="AlphaFoldDB" id="A0A0L7R146"/>
<reference evidence="4 5" key="1">
    <citation type="submission" date="2015-07" db="EMBL/GenBank/DDBJ databases">
        <title>The genome of Habropoda laboriosa.</title>
        <authorList>
            <person name="Pan H."/>
            <person name="Kapheim K."/>
        </authorList>
    </citation>
    <scope>NUCLEOTIDE SEQUENCE [LARGE SCALE GENOMIC DNA]</scope>
    <source>
        <strain evidence="4">0110345459</strain>
    </source>
</reference>
<dbReference type="PROSITE" id="PS00678">
    <property type="entry name" value="WD_REPEATS_1"/>
    <property type="match status" value="1"/>
</dbReference>
<evidence type="ECO:0000256" key="2">
    <source>
        <dbReference type="ARBA" id="ARBA00022737"/>
    </source>
</evidence>
<dbReference type="InterPro" id="IPR015943">
    <property type="entry name" value="WD40/YVTN_repeat-like_dom_sf"/>
</dbReference>
<dbReference type="Proteomes" id="UP000053825">
    <property type="component" value="Unassembled WGS sequence"/>
</dbReference>
<evidence type="ECO:0000313" key="4">
    <source>
        <dbReference type="EMBL" id="KOC64521.1"/>
    </source>
</evidence>
<dbReference type="InterPro" id="IPR036322">
    <property type="entry name" value="WD40_repeat_dom_sf"/>
</dbReference>
<accession>A0A0L7R146</accession>
<evidence type="ECO:0000313" key="5">
    <source>
        <dbReference type="Proteomes" id="UP000053825"/>
    </source>
</evidence>
<proteinExistence type="predicted"/>
<keyword evidence="5" id="KW-1185">Reference proteome</keyword>
<keyword evidence="2" id="KW-0677">Repeat</keyword>
<dbReference type="PANTHER" id="PTHR47822">
    <property type="entry name" value="CARBOHYDRATE BINDING DOMAIN CONTAINING PROTEIN"/>
    <property type="match status" value="1"/>
</dbReference>
<evidence type="ECO:0000256" key="3">
    <source>
        <dbReference type="PROSITE-ProRule" id="PRU00221"/>
    </source>
</evidence>
<gene>
    <name evidence="4" type="ORF">WH47_11985</name>
</gene>
<dbReference type="Gene3D" id="2.130.10.10">
    <property type="entry name" value="YVTN repeat-like/Quinoprotein amine dehydrogenase"/>
    <property type="match status" value="2"/>
</dbReference>
<name>A0A0L7R146_9HYME</name>
<protein>
    <submittedName>
        <fullName evidence="4">Putative WD repeat-containing protein</fullName>
    </submittedName>
</protein>
<sequence length="392" mass="44490">MRFIPVYEDLSSDKLLKRCEGGRMQNNKSLNSVIWSITPKTTSVINRVDGVQPTLPRMMDHEQISAKDVEHDILCLCYTETYDFLVAGLTNGSVKLYKTNSEDVLTLCDTEMMQKPSPTTAIKHRPVRRSYPITRTVTATYANGCVKCWHYPTSQCLYTIREKRQVLGLAYHSHLPKFVTLGDDARLVLYDEETKMQERGIHASESLEVMDGHKSRVFSACFNPKSAHELISAGWDNTIQFWDTRQPYALRHILTFYLGIRRNGDLLTNNFYQQILSCAWQRENPIQLWDYGSGKLLVSLEPDSYSSLLYCGKYVSNMFLACGGTDVNLFRVVDLRSHATLAMIRNVSGGTYSLDTGLVNPKHAKKTRTISVVPQLAFCAGRQIFEIDAQPS</sequence>
<dbReference type="PROSITE" id="PS50082">
    <property type="entry name" value="WD_REPEATS_2"/>
    <property type="match status" value="1"/>
</dbReference>
<evidence type="ECO:0000256" key="1">
    <source>
        <dbReference type="ARBA" id="ARBA00022574"/>
    </source>
</evidence>
<feature type="repeat" description="WD" evidence="3">
    <location>
        <begin position="210"/>
        <end position="252"/>
    </location>
</feature>
<organism evidence="4 5">
    <name type="scientific">Habropoda laboriosa</name>
    <dbReference type="NCBI Taxonomy" id="597456"/>
    <lineage>
        <taxon>Eukaryota</taxon>
        <taxon>Metazoa</taxon>
        <taxon>Ecdysozoa</taxon>
        <taxon>Arthropoda</taxon>
        <taxon>Hexapoda</taxon>
        <taxon>Insecta</taxon>
        <taxon>Pterygota</taxon>
        <taxon>Neoptera</taxon>
        <taxon>Endopterygota</taxon>
        <taxon>Hymenoptera</taxon>
        <taxon>Apocrita</taxon>
        <taxon>Aculeata</taxon>
        <taxon>Apoidea</taxon>
        <taxon>Anthophila</taxon>
        <taxon>Apidae</taxon>
        <taxon>Habropoda</taxon>
    </lineage>
</organism>
<dbReference type="InterPro" id="IPR019775">
    <property type="entry name" value="WD40_repeat_CS"/>
</dbReference>
<keyword evidence="1 3" id="KW-0853">WD repeat</keyword>
<dbReference type="SUPFAM" id="SSF50978">
    <property type="entry name" value="WD40 repeat-like"/>
    <property type="match status" value="1"/>
</dbReference>
<dbReference type="EMBL" id="KQ414668">
    <property type="protein sequence ID" value="KOC64521.1"/>
    <property type="molecule type" value="Genomic_DNA"/>
</dbReference>